<dbReference type="Proteomes" id="UP000324781">
    <property type="component" value="Unassembled WGS sequence"/>
</dbReference>
<evidence type="ECO:0000259" key="10">
    <source>
        <dbReference type="Pfam" id="PF02782"/>
    </source>
</evidence>
<dbReference type="NCBIfam" id="TIGR02627">
    <property type="entry name" value="rhamnulo_kin"/>
    <property type="match status" value="1"/>
</dbReference>
<sequence>MKKMTMIAVDLGAGSGRTMAGCYDGSRLELAETHRFPNEPVMVNGSLYWDILRLYHEIKQGILKTAGMGYKADSIGIDTWGVDYGLLDVNGDLLGNPYHYRDNRTDGMIEAAFELCPKKQMYERAGLQFMKFNTLYQLMAAKKQQPHILDKAETLLFTPDLLRYFLTGIKSTEYTIASTSQLLDVHTGDWDRDMMEKMGIPSHIFTEIIDACTRVGPIREDVLKELNIPSMEAIAVAGHDTASAVAAVPASGEDYAYISSGTWSLMGIESGEPLINDTTFSLSFSNEGGVIRNKRVLKNIMGLWIIQECRRYWQREGQALSFDEMDRQAEESAPFQCFIDPNDDSFFTPGDMPRKVQAYCERTGQKVPGSKGEIIRCVLESLALKYRLVAEELEYVRGRRLNTIHVVGGGCKNRILNRLTADCSGKAVLAGPVEATAIGNIICQLIARGEVKDLNEARSLIRESFPLDVYEPKNTETWDEAYHRFRKLTQQEEDQI</sequence>
<evidence type="ECO:0000256" key="3">
    <source>
        <dbReference type="ARBA" id="ARBA00022741"/>
    </source>
</evidence>
<dbReference type="AlphaFoldDB" id="A0A1M6HQ37"/>
<dbReference type="Pfam" id="PF02782">
    <property type="entry name" value="FGGY_C"/>
    <property type="match status" value="1"/>
</dbReference>
<protein>
    <recommendedName>
        <fullName evidence="8">Rhamnulokinase</fullName>
        <ecNumber evidence="8">2.7.1.5</ecNumber>
    </recommendedName>
</protein>
<dbReference type="PANTHER" id="PTHR10196">
    <property type="entry name" value="SUGAR KINASE"/>
    <property type="match status" value="1"/>
</dbReference>
<dbReference type="GO" id="GO:0005524">
    <property type="term" value="F:ATP binding"/>
    <property type="evidence" value="ECO:0007669"/>
    <property type="project" value="UniProtKB-KW"/>
</dbReference>
<keyword evidence="5" id="KW-0067">ATP-binding</keyword>
<dbReference type="CDD" id="cd07771">
    <property type="entry name" value="ASKHA_NBD_FGGY_RhaB-like"/>
    <property type="match status" value="1"/>
</dbReference>
<gene>
    <name evidence="11" type="ORF">SAMN05444373_103423</name>
</gene>
<feature type="domain" description="Carbohydrate kinase FGGY C-terminal" evidence="10">
    <location>
        <begin position="256"/>
        <end position="447"/>
    </location>
</feature>
<evidence type="ECO:0000256" key="8">
    <source>
        <dbReference type="NCBIfam" id="TIGR02627"/>
    </source>
</evidence>
<evidence type="ECO:0000256" key="1">
    <source>
        <dbReference type="ARBA" id="ARBA00009156"/>
    </source>
</evidence>
<keyword evidence="6" id="KW-1015">Disulfide bond</keyword>
<dbReference type="GO" id="GO:0019301">
    <property type="term" value="P:rhamnose catabolic process"/>
    <property type="evidence" value="ECO:0007669"/>
    <property type="project" value="UniProtKB-UniRule"/>
</dbReference>
<dbReference type="GO" id="GO:0008993">
    <property type="term" value="F:rhamnulokinase activity"/>
    <property type="evidence" value="ECO:0007669"/>
    <property type="project" value="UniProtKB-UniRule"/>
</dbReference>
<keyword evidence="12" id="KW-1185">Reference proteome</keyword>
<dbReference type="InterPro" id="IPR018485">
    <property type="entry name" value="FGGY_C"/>
</dbReference>
<keyword evidence="7" id="KW-0684">Rhamnose metabolism</keyword>
<dbReference type="InterPro" id="IPR018484">
    <property type="entry name" value="FGGY_N"/>
</dbReference>
<keyword evidence="2" id="KW-0808">Transferase</keyword>
<dbReference type="Gene3D" id="3.30.420.40">
    <property type="match status" value="2"/>
</dbReference>
<comment type="similarity">
    <text evidence="1">Belongs to the FGGY kinase family.</text>
</comment>
<evidence type="ECO:0000256" key="6">
    <source>
        <dbReference type="ARBA" id="ARBA00023157"/>
    </source>
</evidence>
<feature type="domain" description="Carbohydrate kinase FGGY N-terminal" evidence="9">
    <location>
        <begin position="6"/>
        <end position="245"/>
    </location>
</feature>
<dbReference type="GO" id="GO:0005829">
    <property type="term" value="C:cytosol"/>
    <property type="evidence" value="ECO:0007669"/>
    <property type="project" value="TreeGrafter"/>
</dbReference>
<evidence type="ECO:0000259" key="9">
    <source>
        <dbReference type="Pfam" id="PF00370"/>
    </source>
</evidence>
<dbReference type="EMBL" id="FQZP01000034">
    <property type="protein sequence ID" value="SHJ24342.1"/>
    <property type="molecule type" value="Genomic_DNA"/>
</dbReference>
<dbReference type="GO" id="GO:0004370">
    <property type="term" value="F:glycerol kinase activity"/>
    <property type="evidence" value="ECO:0007669"/>
    <property type="project" value="TreeGrafter"/>
</dbReference>
<keyword evidence="3" id="KW-0547">Nucleotide-binding</keyword>
<dbReference type="InterPro" id="IPR013449">
    <property type="entry name" value="Rhamnulokinase"/>
</dbReference>
<dbReference type="InterPro" id="IPR043129">
    <property type="entry name" value="ATPase_NBD"/>
</dbReference>
<dbReference type="PANTHER" id="PTHR10196:SF93">
    <property type="entry name" value="L-RHAMNULOKINASE"/>
    <property type="match status" value="1"/>
</dbReference>
<evidence type="ECO:0000313" key="12">
    <source>
        <dbReference type="Proteomes" id="UP000324781"/>
    </source>
</evidence>
<accession>A0A1M6HQ37</accession>
<dbReference type="EC" id="2.7.1.5" evidence="8"/>
<dbReference type="GO" id="GO:0006071">
    <property type="term" value="P:glycerol metabolic process"/>
    <property type="evidence" value="ECO:0007669"/>
    <property type="project" value="TreeGrafter"/>
</dbReference>
<reference evidence="11 12" key="1">
    <citation type="submission" date="2016-11" db="EMBL/GenBank/DDBJ databases">
        <authorList>
            <person name="Varghese N."/>
            <person name="Submissions S."/>
        </authorList>
    </citation>
    <scope>NUCLEOTIDE SEQUENCE [LARGE SCALE GENOMIC DNA]</scope>
    <source>
        <strain evidence="11 12">DSM 19027</strain>
    </source>
</reference>
<dbReference type="Pfam" id="PF00370">
    <property type="entry name" value="FGGY_N"/>
    <property type="match status" value="1"/>
</dbReference>
<dbReference type="RefSeq" id="WP_243133243.1">
    <property type="nucleotide sequence ID" value="NZ_FQZP01000034.1"/>
</dbReference>
<evidence type="ECO:0000256" key="5">
    <source>
        <dbReference type="ARBA" id="ARBA00022840"/>
    </source>
</evidence>
<name>A0A1M6HQ37_9FIRM</name>
<keyword evidence="4 11" id="KW-0418">Kinase</keyword>
<evidence type="ECO:0000256" key="7">
    <source>
        <dbReference type="ARBA" id="ARBA00023308"/>
    </source>
</evidence>
<organism evidence="11 12">
    <name type="scientific">Thermoclostridium caenicola</name>
    <dbReference type="NCBI Taxonomy" id="659425"/>
    <lineage>
        <taxon>Bacteria</taxon>
        <taxon>Bacillati</taxon>
        <taxon>Bacillota</taxon>
        <taxon>Clostridia</taxon>
        <taxon>Eubacteriales</taxon>
        <taxon>Oscillospiraceae</taxon>
        <taxon>Thermoclostridium</taxon>
    </lineage>
</organism>
<proteinExistence type="inferred from homology"/>
<evidence type="ECO:0000313" key="11">
    <source>
        <dbReference type="EMBL" id="SHJ24342.1"/>
    </source>
</evidence>
<evidence type="ECO:0000256" key="2">
    <source>
        <dbReference type="ARBA" id="ARBA00022679"/>
    </source>
</evidence>
<dbReference type="SUPFAM" id="SSF53067">
    <property type="entry name" value="Actin-like ATPase domain"/>
    <property type="match status" value="2"/>
</dbReference>
<evidence type="ECO:0000256" key="4">
    <source>
        <dbReference type="ARBA" id="ARBA00022777"/>
    </source>
</evidence>